<dbReference type="Proteomes" id="UP000676996">
    <property type="component" value="Unassembled WGS sequence"/>
</dbReference>
<keyword evidence="2" id="KW-1185">Reference proteome</keyword>
<sequence length="102" mass="10893">MSRGPDAATLLERALIRSGADHGISVEIAAGDWRRWASATFVGARHKITMRLSGDARCWLDGLPEADLPLRGHLVAGLSVECVRTGGDSTIAAIEVLSVEER</sequence>
<gene>
    <name evidence="1" type="ORF">J7S20_14915</name>
</gene>
<organism evidence="1 2">
    <name type="scientific">Stakelama marina</name>
    <dbReference type="NCBI Taxonomy" id="2826939"/>
    <lineage>
        <taxon>Bacteria</taxon>
        <taxon>Pseudomonadati</taxon>
        <taxon>Pseudomonadota</taxon>
        <taxon>Alphaproteobacteria</taxon>
        <taxon>Sphingomonadales</taxon>
        <taxon>Sphingomonadaceae</taxon>
        <taxon>Stakelama</taxon>
    </lineage>
</organism>
<dbReference type="AlphaFoldDB" id="A0A8T4IGV9"/>
<comment type="caution">
    <text evidence="1">The sequence shown here is derived from an EMBL/GenBank/DDBJ whole genome shotgun (WGS) entry which is preliminary data.</text>
</comment>
<accession>A0A8T4IGV9</accession>
<dbReference type="EMBL" id="JAGRQC010000004">
    <property type="protein sequence ID" value="MBR0553800.1"/>
    <property type="molecule type" value="Genomic_DNA"/>
</dbReference>
<name>A0A8T4IGV9_9SPHN</name>
<proteinExistence type="predicted"/>
<evidence type="ECO:0000313" key="1">
    <source>
        <dbReference type="EMBL" id="MBR0553800.1"/>
    </source>
</evidence>
<protein>
    <submittedName>
        <fullName evidence="1">Uncharacterized protein</fullName>
    </submittedName>
</protein>
<reference evidence="1" key="1">
    <citation type="submission" date="2021-04" db="EMBL/GenBank/DDBJ databases">
        <title>Ouciella asimina sp. nov., isolated from the surface seawater in the hydrothermal field of Okinawa Trough.</title>
        <authorList>
            <person name="Shuang W."/>
        </authorList>
    </citation>
    <scope>NUCLEOTIDE SEQUENCE</scope>
    <source>
        <strain evidence="1">LXI357</strain>
    </source>
</reference>
<evidence type="ECO:0000313" key="2">
    <source>
        <dbReference type="Proteomes" id="UP000676996"/>
    </source>
</evidence>
<dbReference type="RefSeq" id="WP_284055042.1">
    <property type="nucleotide sequence ID" value="NZ_JAGRQC010000004.1"/>
</dbReference>